<dbReference type="SUPFAM" id="SSF53822">
    <property type="entry name" value="Periplasmic binding protein-like I"/>
    <property type="match status" value="1"/>
</dbReference>
<gene>
    <name evidence="8" type="ORF">SDC9_104571</name>
</gene>
<reference evidence="8" key="1">
    <citation type="submission" date="2019-08" db="EMBL/GenBank/DDBJ databases">
        <authorList>
            <person name="Kucharzyk K."/>
            <person name="Murdoch R.W."/>
            <person name="Higgins S."/>
            <person name="Loffler F."/>
        </authorList>
    </citation>
    <scope>NUCLEOTIDE SEQUENCE</scope>
</reference>
<evidence type="ECO:0000256" key="2">
    <source>
        <dbReference type="ARBA" id="ARBA00008610"/>
    </source>
</evidence>
<proteinExistence type="inferred from homology"/>
<comment type="subcellular location">
    <subcellularLocation>
        <location evidence="1">Cell membrane</location>
        <topology evidence="1">Lipid-anchor</topology>
    </subcellularLocation>
</comment>
<dbReference type="InterPro" id="IPR050957">
    <property type="entry name" value="BMP_lipoprotein"/>
</dbReference>
<comment type="similarity">
    <text evidence="2">Belongs to the BMP lipoprotein family.</text>
</comment>
<evidence type="ECO:0000259" key="7">
    <source>
        <dbReference type="Pfam" id="PF02608"/>
    </source>
</evidence>
<dbReference type="Gene3D" id="3.40.50.2300">
    <property type="match status" value="2"/>
</dbReference>
<evidence type="ECO:0000256" key="1">
    <source>
        <dbReference type="ARBA" id="ARBA00004193"/>
    </source>
</evidence>
<keyword evidence="6 8" id="KW-0449">Lipoprotein</keyword>
<dbReference type="GO" id="GO:0005886">
    <property type="term" value="C:plasma membrane"/>
    <property type="evidence" value="ECO:0007669"/>
    <property type="project" value="UniProtKB-SubCell"/>
</dbReference>
<dbReference type="PANTHER" id="PTHR34296">
    <property type="entry name" value="TRANSCRIPTIONAL ACTIVATOR PROTEIN MED"/>
    <property type="match status" value="1"/>
</dbReference>
<accession>A0A645AYB4</accession>
<feature type="domain" description="ABC transporter substrate-binding protein PnrA-like" evidence="7">
    <location>
        <begin position="25"/>
        <end position="169"/>
    </location>
</feature>
<evidence type="ECO:0000256" key="6">
    <source>
        <dbReference type="ARBA" id="ARBA00023288"/>
    </source>
</evidence>
<dbReference type="EMBL" id="VSSQ01016425">
    <property type="protein sequence ID" value="MPM57748.1"/>
    <property type="molecule type" value="Genomic_DNA"/>
</dbReference>
<dbReference type="PANTHER" id="PTHR34296:SF2">
    <property type="entry name" value="ABC TRANSPORTER GUANOSINE-BINDING PROTEIN NUPN"/>
    <property type="match status" value="1"/>
</dbReference>
<dbReference type="InterPro" id="IPR003760">
    <property type="entry name" value="PnrA-like"/>
</dbReference>
<dbReference type="InterPro" id="IPR028082">
    <property type="entry name" value="Peripla_BP_I"/>
</dbReference>
<organism evidence="8">
    <name type="scientific">bioreactor metagenome</name>
    <dbReference type="NCBI Taxonomy" id="1076179"/>
    <lineage>
        <taxon>unclassified sequences</taxon>
        <taxon>metagenomes</taxon>
        <taxon>ecological metagenomes</taxon>
    </lineage>
</organism>
<comment type="caution">
    <text evidence="8">The sequence shown here is derived from an EMBL/GenBank/DDBJ whole genome shotgun (WGS) entry which is preliminary data.</text>
</comment>
<name>A0A645AYB4_9ZZZZ</name>
<dbReference type="Pfam" id="PF02608">
    <property type="entry name" value="Bmp"/>
    <property type="match status" value="1"/>
</dbReference>
<sequence length="187" mass="19540">MPRANPDLVVGLVFTDVYDAWEVDVKTGFTNGVKAASPDITIINSIIGDWVDPQKGADVSRALFAQGADIIYYTTGASAYGCVTEAETQGKYAVADDNNAISLSPETIVACTLVQGYQAAYDAAYGAISGTLEYGTGRTVGAAEGVINFTFDDPVTQAAVPADILEKMQAAYQGLIDGTIDPRAPIA</sequence>
<keyword evidence="5" id="KW-0472">Membrane</keyword>
<evidence type="ECO:0000256" key="3">
    <source>
        <dbReference type="ARBA" id="ARBA00022475"/>
    </source>
</evidence>
<evidence type="ECO:0000256" key="5">
    <source>
        <dbReference type="ARBA" id="ARBA00023136"/>
    </source>
</evidence>
<evidence type="ECO:0000313" key="8">
    <source>
        <dbReference type="EMBL" id="MPM57748.1"/>
    </source>
</evidence>
<protein>
    <submittedName>
        <fullName evidence="8">Membrane lipoprotein TpN38(B)</fullName>
    </submittedName>
</protein>
<evidence type="ECO:0000256" key="4">
    <source>
        <dbReference type="ARBA" id="ARBA00022729"/>
    </source>
</evidence>
<dbReference type="AlphaFoldDB" id="A0A645AYB4"/>
<keyword evidence="3" id="KW-1003">Cell membrane</keyword>
<keyword evidence="4" id="KW-0732">Signal</keyword>